<comment type="caution">
    <text evidence="2">The sequence shown here is derived from an EMBL/GenBank/DDBJ whole genome shotgun (WGS) entry which is preliminary data.</text>
</comment>
<organism evidence="2 3">
    <name type="scientific">Microbacterium rhizomatis</name>
    <dbReference type="NCBI Taxonomy" id="1631477"/>
    <lineage>
        <taxon>Bacteria</taxon>
        <taxon>Bacillati</taxon>
        <taxon>Actinomycetota</taxon>
        <taxon>Actinomycetes</taxon>
        <taxon>Micrococcales</taxon>
        <taxon>Microbacteriaceae</taxon>
        <taxon>Microbacterium</taxon>
    </lineage>
</organism>
<evidence type="ECO:0008006" key="4">
    <source>
        <dbReference type="Google" id="ProtNLM"/>
    </source>
</evidence>
<dbReference type="Proteomes" id="UP000325827">
    <property type="component" value="Unassembled WGS sequence"/>
</dbReference>
<dbReference type="CDD" id="cd15482">
    <property type="entry name" value="Sialidase_non-viral"/>
    <property type="match status" value="1"/>
</dbReference>
<sequence>MSSNATTITAAAVAAAAGLLLTGCTSTPTAISAPAPDTGLGHVHGIVDLGGSTVLLGTHIGLYTLTDTGDISGPLGGADFDAMGLTADGDVLYASGHPGPNTPAELGEHNLGLIRSTDAGTTWEPVAFTGQEDFHVLTAGDRAIHGIGSSSITIRTSTDGGTTWIDGAELPAADLTVTTDGTLYAATRQGLQESRDAGATFDLVADAPPLYLVEADSTGGLVGVDTDGTLWRLTGTGSWDSVGAATGTVQALGNADGAVVLVDDRGVVWIHGTETTVVLPTGTAQ</sequence>
<dbReference type="EMBL" id="VYSA01000001">
    <property type="protein sequence ID" value="KAA9110339.1"/>
    <property type="molecule type" value="Genomic_DNA"/>
</dbReference>
<reference evidence="3" key="1">
    <citation type="submission" date="2019-09" db="EMBL/GenBank/DDBJ databases">
        <title>Mumia zhuanghuii sp. nov. isolated from the intestinal contents of plateau pika (Ochotona curzoniae) in the Qinghai-Tibet plateau of China.</title>
        <authorList>
            <person name="Tian Z."/>
        </authorList>
    </citation>
    <scope>NUCLEOTIDE SEQUENCE [LARGE SCALE GENOMIC DNA]</scope>
    <source>
        <strain evidence="3">JCM 30598</strain>
    </source>
</reference>
<dbReference type="OrthoDB" id="9764804at2"/>
<evidence type="ECO:0000313" key="2">
    <source>
        <dbReference type="EMBL" id="KAA9110339.1"/>
    </source>
</evidence>
<protein>
    <recommendedName>
        <fullName evidence="4">Exo-alpha-sialidase</fullName>
    </recommendedName>
</protein>
<proteinExistence type="predicted"/>
<dbReference type="NCBIfam" id="NF045728">
    <property type="entry name" value="glycosyl_F510_1955"/>
    <property type="match status" value="1"/>
</dbReference>
<keyword evidence="3" id="KW-1185">Reference proteome</keyword>
<dbReference type="InterPro" id="IPR054817">
    <property type="entry name" value="Glycosyl_F510_1955-like"/>
</dbReference>
<dbReference type="AlphaFoldDB" id="A0A5J5J4E9"/>
<keyword evidence="1" id="KW-0732">Signal</keyword>
<name>A0A5J5J4E9_9MICO</name>
<dbReference type="SUPFAM" id="SSF110296">
    <property type="entry name" value="Oligoxyloglucan reducing end-specific cellobiohydrolase"/>
    <property type="match status" value="1"/>
</dbReference>
<dbReference type="Gene3D" id="2.120.10.10">
    <property type="match status" value="1"/>
</dbReference>
<feature type="signal peptide" evidence="1">
    <location>
        <begin position="1"/>
        <end position="30"/>
    </location>
</feature>
<dbReference type="RefSeq" id="WP_150447127.1">
    <property type="nucleotide sequence ID" value="NZ_VYSA01000001.1"/>
</dbReference>
<accession>A0A5J5J4E9</accession>
<gene>
    <name evidence="2" type="ORF">F6B43_01180</name>
</gene>
<evidence type="ECO:0000313" key="3">
    <source>
        <dbReference type="Proteomes" id="UP000325827"/>
    </source>
</evidence>
<feature type="chain" id="PRO_5039277076" description="Exo-alpha-sialidase" evidence="1">
    <location>
        <begin position="31"/>
        <end position="285"/>
    </location>
</feature>
<evidence type="ECO:0000256" key="1">
    <source>
        <dbReference type="SAM" id="SignalP"/>
    </source>
</evidence>